<name>A0A4R1N5Z2_9GAMM</name>
<dbReference type="Proteomes" id="UP000294555">
    <property type="component" value="Unassembled WGS sequence"/>
</dbReference>
<reference evidence="5 6" key="1">
    <citation type="submission" date="2019-02" db="EMBL/GenBank/DDBJ databases">
        <title>Investigation of anaerobic lignin degradation for improved lignocellulosic biofuels.</title>
        <authorList>
            <person name="Deangelis K."/>
        </authorList>
    </citation>
    <scope>NUCLEOTIDE SEQUENCE [LARGE SCALE GENOMIC DNA]</scope>
    <source>
        <strain evidence="5 6">159R</strain>
    </source>
</reference>
<evidence type="ECO:0000313" key="5">
    <source>
        <dbReference type="EMBL" id="TCL02625.1"/>
    </source>
</evidence>
<evidence type="ECO:0000256" key="3">
    <source>
        <dbReference type="ARBA" id="ARBA00023125"/>
    </source>
</evidence>
<dbReference type="GO" id="GO:0003677">
    <property type="term" value="F:DNA binding"/>
    <property type="evidence" value="ECO:0007669"/>
    <property type="project" value="UniProtKB-UniRule"/>
</dbReference>
<evidence type="ECO:0000256" key="2">
    <source>
        <dbReference type="ARBA" id="ARBA00022705"/>
    </source>
</evidence>
<dbReference type="Gene3D" id="3.50.14.10">
    <property type="entry name" value="Replication terminator Tus, domain 1 superfamily/Replication terminator Tus"/>
    <property type="match status" value="1"/>
</dbReference>
<dbReference type="InterPro" id="IPR036381">
    <property type="entry name" value="Tus_dom1"/>
</dbReference>
<dbReference type="Gene3D" id="3.30.54.10">
    <property type="match status" value="1"/>
</dbReference>
<proteinExistence type="predicted"/>
<dbReference type="NCBIfam" id="TIGR02648">
    <property type="entry name" value="rep_term_tus"/>
    <property type="match status" value="1"/>
</dbReference>
<dbReference type="SUPFAM" id="SSF56596">
    <property type="entry name" value="Replication terminator protein (Tus)"/>
    <property type="match status" value="1"/>
</dbReference>
<dbReference type="Pfam" id="PF05472">
    <property type="entry name" value="Ter"/>
    <property type="match status" value="1"/>
</dbReference>
<keyword evidence="2" id="KW-0235">DNA replication</keyword>
<dbReference type="EMBL" id="SJOI01000001">
    <property type="protein sequence ID" value="TCL02625.1"/>
    <property type="molecule type" value="Genomic_DNA"/>
</dbReference>
<keyword evidence="6" id="KW-1185">Reference proteome</keyword>
<dbReference type="GO" id="GO:0005737">
    <property type="term" value="C:cytoplasm"/>
    <property type="evidence" value="ECO:0007669"/>
    <property type="project" value="InterPro"/>
</dbReference>
<dbReference type="OrthoDB" id="6298545at2"/>
<accession>A0A4R1N5Z2</accession>
<protein>
    <recommendedName>
        <fullName evidence="4">DNA replication terminus site-binding protein</fullName>
    </recommendedName>
</protein>
<sequence>MRPLDLIARLNERFTTLQERLRNFQSLLTDAPWLTGRVFELPEVEKGREHQPVTGIPVIQHLGAQALSRGLEHFQRMFIYHQNQNSSAKAAIRLPGALCFDVDEALLENVLALTAEINRLKAELSHMITVESALPPEQRFEFVHTHLRGLKTLSAYRALQVIVDPWSVRFGWANKQIIKNLTRAEVLAMLKKSLEAGRAVPPYSKEQWSEKIRQEMDVIGKLPPDIRLKIRRPVKVQPIARVWYQEQQRQIQYACPSPLIVLCRRHAGAPVPQLGELTDYRRDTIRHKYKPASRPAHLVIERLHLYVAED</sequence>
<keyword evidence="3" id="KW-0238">DNA-binding</keyword>
<dbReference type="GO" id="GO:0006274">
    <property type="term" value="P:DNA replication termination"/>
    <property type="evidence" value="ECO:0007669"/>
    <property type="project" value="UniProtKB-UniRule"/>
</dbReference>
<dbReference type="RefSeq" id="WP_132921560.1">
    <property type="nucleotide sequence ID" value="NZ_SJOI01000001.1"/>
</dbReference>
<dbReference type="InterPro" id="IPR036384">
    <property type="entry name" value="Tus_sf"/>
</dbReference>
<organism evidence="5 6">
    <name type="scientific">Sodalis ligni</name>
    <dbReference type="NCBI Taxonomy" id="2697027"/>
    <lineage>
        <taxon>Bacteria</taxon>
        <taxon>Pseudomonadati</taxon>
        <taxon>Pseudomonadota</taxon>
        <taxon>Gammaproteobacteria</taxon>
        <taxon>Enterobacterales</taxon>
        <taxon>Bruguierivoracaceae</taxon>
        <taxon>Sodalis</taxon>
    </lineage>
</organism>
<comment type="caution">
    <text evidence="5">The sequence shown here is derived from an EMBL/GenBank/DDBJ whole genome shotgun (WGS) entry which is preliminary data.</text>
</comment>
<gene>
    <name evidence="5" type="ORF">EZJ58_0649</name>
</gene>
<keyword evidence="1" id="KW-0963">Cytoplasm</keyword>
<evidence type="ECO:0000313" key="6">
    <source>
        <dbReference type="Proteomes" id="UP000294555"/>
    </source>
</evidence>
<evidence type="ECO:0000256" key="4">
    <source>
        <dbReference type="NCBIfam" id="TIGR02648"/>
    </source>
</evidence>
<dbReference type="InterPro" id="IPR008865">
    <property type="entry name" value="DNA_replication_term_site-bd"/>
</dbReference>
<dbReference type="AlphaFoldDB" id="A0A4R1N5Z2"/>
<evidence type="ECO:0000256" key="1">
    <source>
        <dbReference type="ARBA" id="ARBA00022490"/>
    </source>
</evidence>